<evidence type="ECO:0000313" key="2">
    <source>
        <dbReference type="EMBL" id="RYN31000.1"/>
    </source>
</evidence>
<evidence type="ECO:0008006" key="6">
    <source>
        <dbReference type="Google" id="ProtNLM"/>
    </source>
</evidence>
<dbReference type="EMBL" id="PDXB01000009">
    <property type="protein sequence ID" value="RYN31000.1"/>
    <property type="molecule type" value="Genomic_DNA"/>
</dbReference>
<proteinExistence type="predicted"/>
<reference evidence="2" key="1">
    <citation type="submission" date="2017-10" db="EMBL/GenBank/DDBJ databases">
        <authorList>
            <person name="Armitage A.D."/>
            <person name="Barbara D.J."/>
            <person name="Woodhall J.W."/>
            <person name="Sreenivasaprasad S."/>
            <person name="Lane C.R."/>
            <person name="Clarkson J.P."/>
            <person name="Harrison R.J."/>
        </authorList>
    </citation>
    <scope>NUCLEOTIDE SEQUENCE</scope>
    <source>
        <strain evidence="2">FERA 1164</strain>
        <strain evidence="3">FERA 635</strain>
    </source>
</reference>
<organism evidence="2 4">
    <name type="scientific">Alternaria tenuissima</name>
    <dbReference type="NCBI Taxonomy" id="119927"/>
    <lineage>
        <taxon>Eukaryota</taxon>
        <taxon>Fungi</taxon>
        <taxon>Dikarya</taxon>
        <taxon>Ascomycota</taxon>
        <taxon>Pezizomycotina</taxon>
        <taxon>Dothideomycetes</taxon>
        <taxon>Pleosporomycetidae</taxon>
        <taxon>Pleosporales</taxon>
        <taxon>Pleosporineae</taxon>
        <taxon>Pleosporaceae</taxon>
        <taxon>Alternaria</taxon>
        <taxon>Alternaria sect. Alternaria</taxon>
        <taxon>Alternaria alternata complex</taxon>
    </lineage>
</organism>
<dbReference type="EMBL" id="PDXF01000086">
    <property type="protein sequence ID" value="RYN89350.1"/>
    <property type="molecule type" value="Genomic_DNA"/>
</dbReference>
<protein>
    <recommendedName>
        <fullName evidence="6">Transcription factor domain-containing protein</fullName>
    </recommendedName>
</protein>
<keyword evidence="5" id="KW-1185">Reference proteome</keyword>
<evidence type="ECO:0000313" key="5">
    <source>
        <dbReference type="Proteomes" id="UP000293195"/>
    </source>
</evidence>
<dbReference type="AlphaFoldDB" id="A0A4Q4P3Q8"/>
<evidence type="ECO:0000256" key="1">
    <source>
        <dbReference type="SAM" id="MobiDB-lite"/>
    </source>
</evidence>
<dbReference type="OrthoDB" id="4216928at2759"/>
<evidence type="ECO:0000313" key="4">
    <source>
        <dbReference type="Proteomes" id="UP000292340"/>
    </source>
</evidence>
<gene>
    <name evidence="2" type="ORF">AA0115_g4676</name>
    <name evidence="3" type="ORF">AA0119_g11449</name>
</gene>
<evidence type="ECO:0000313" key="3">
    <source>
        <dbReference type="EMBL" id="RYN89350.1"/>
    </source>
</evidence>
<comment type="caution">
    <text evidence="2">The sequence shown here is derived from an EMBL/GenBank/DDBJ whole genome shotgun (WGS) entry which is preliminary data.</text>
</comment>
<dbReference type="Proteomes" id="UP000293195">
    <property type="component" value="Unassembled WGS sequence"/>
</dbReference>
<reference evidence="2 5" key="2">
    <citation type="journal article" date="2019" name="bioRxiv">
        <title>Genomics, evolutionary history and diagnostics of the Alternaria alternata species group including apple and Asian pear pathotypes.</title>
        <authorList>
            <person name="Armitage A.D."/>
            <person name="Cockerton H.M."/>
            <person name="Sreenivasaprasad S."/>
            <person name="Woodhall J.W."/>
            <person name="Lane C.R."/>
            <person name="Harrison R.J."/>
            <person name="Clarkson J.P."/>
        </authorList>
    </citation>
    <scope>NUCLEOTIDE SEQUENCE</scope>
    <source>
        <strain evidence="2">FERA 1164</strain>
        <strain evidence="5">FERA 635</strain>
    </source>
</reference>
<feature type="region of interest" description="Disordered" evidence="1">
    <location>
        <begin position="1"/>
        <end position="21"/>
    </location>
</feature>
<name>A0A4Q4P3Q8_9PLEO</name>
<dbReference type="Proteomes" id="UP000292340">
    <property type="component" value="Unassembled WGS sequence"/>
</dbReference>
<sequence length="379" mass="42455">MIPQPGLPDHLVSTESENTDGDDLVDTLMTAGIGGSTATDMLHPTILDFEPNESAFPLDDMRQLDDAITSRSQFSFTSQQRSPAMFPSQIPPTSPTSSIPSFLADLGELQRVEGSTESWQWVINELKRCPRDLAMRGETLFLHKELYRSVMPAAIRTALGLSATYCLLNESNRHVMFQAIDAEVFDLLQTPSLSGVDIARARDSGDDGGMTLIEELARLQALMVYQMIRMYDGGLEQRALVDLQRGMMTTRALQLLRRLRAERDNDHGWHAWIIAESIRRTVLTVYVFYAVYSIAIHGFCIDFPTIAKLPVSTSPELWQCGDLHAPQRWSSEMEQTLSYEDYTEVWMVSPHVTLLPFEKFLVVPCKGLEGVAAYSDAAL</sequence>
<accession>A0A4Q4P3Q8</accession>